<accession>A0A4R0NMK5</accession>
<dbReference type="EMBL" id="SJSL01000002">
    <property type="protein sequence ID" value="TCD00833.1"/>
    <property type="molecule type" value="Genomic_DNA"/>
</dbReference>
<dbReference type="CDD" id="cd00146">
    <property type="entry name" value="PKD"/>
    <property type="match status" value="1"/>
</dbReference>
<dbReference type="SUPFAM" id="SSF49299">
    <property type="entry name" value="PKD domain"/>
    <property type="match status" value="1"/>
</dbReference>
<keyword evidence="5" id="KW-1185">Reference proteome</keyword>
<evidence type="ECO:0000313" key="4">
    <source>
        <dbReference type="EMBL" id="TCD00833.1"/>
    </source>
</evidence>
<feature type="signal peptide" evidence="2">
    <location>
        <begin position="1"/>
        <end position="26"/>
    </location>
</feature>
<dbReference type="InterPro" id="IPR000601">
    <property type="entry name" value="PKD_dom"/>
</dbReference>
<dbReference type="Pfam" id="PF24595">
    <property type="entry name" value="DUF7619"/>
    <property type="match status" value="1"/>
</dbReference>
<feature type="chain" id="PRO_5020293686" description="PKD domain-containing protein" evidence="2">
    <location>
        <begin position="27"/>
        <end position="699"/>
    </location>
</feature>
<dbReference type="InterPro" id="IPR013783">
    <property type="entry name" value="Ig-like_fold"/>
</dbReference>
<dbReference type="OrthoDB" id="1110367at2"/>
<name>A0A4R0NMK5_9SPHI</name>
<evidence type="ECO:0000256" key="2">
    <source>
        <dbReference type="SAM" id="SignalP"/>
    </source>
</evidence>
<dbReference type="InterPro" id="IPR035986">
    <property type="entry name" value="PKD_dom_sf"/>
</dbReference>
<evidence type="ECO:0000313" key="5">
    <source>
        <dbReference type="Proteomes" id="UP000293347"/>
    </source>
</evidence>
<gene>
    <name evidence="4" type="ORF">EZ437_08630</name>
</gene>
<dbReference type="Gene3D" id="2.60.40.10">
    <property type="entry name" value="Immunoglobulins"/>
    <property type="match status" value="1"/>
</dbReference>
<evidence type="ECO:0000256" key="1">
    <source>
        <dbReference type="SAM" id="MobiDB-lite"/>
    </source>
</evidence>
<dbReference type="RefSeq" id="WP_131595337.1">
    <property type="nucleotide sequence ID" value="NZ_SJSL01000002.1"/>
</dbReference>
<dbReference type="InterPro" id="IPR055353">
    <property type="entry name" value="DUF7619"/>
</dbReference>
<dbReference type="Proteomes" id="UP000293347">
    <property type="component" value="Unassembled WGS sequence"/>
</dbReference>
<proteinExistence type="predicted"/>
<protein>
    <recommendedName>
        <fullName evidence="3">PKD domain-containing protein</fullName>
    </recommendedName>
</protein>
<dbReference type="Pfam" id="PF25233">
    <property type="entry name" value="DUF7849"/>
    <property type="match status" value="1"/>
</dbReference>
<feature type="region of interest" description="Disordered" evidence="1">
    <location>
        <begin position="117"/>
        <end position="142"/>
    </location>
</feature>
<keyword evidence="2" id="KW-0732">Signal</keyword>
<dbReference type="InterPro" id="IPR057171">
    <property type="entry name" value="DUF7849"/>
</dbReference>
<dbReference type="AlphaFoldDB" id="A0A4R0NMK5"/>
<comment type="caution">
    <text evidence="4">The sequence shown here is derived from an EMBL/GenBank/DDBJ whole genome shotgun (WGS) entry which is preliminary data.</text>
</comment>
<feature type="domain" description="PKD" evidence="3">
    <location>
        <begin position="72"/>
        <end position="115"/>
    </location>
</feature>
<dbReference type="PROSITE" id="PS50093">
    <property type="entry name" value="PKD"/>
    <property type="match status" value="1"/>
</dbReference>
<evidence type="ECO:0000259" key="3">
    <source>
        <dbReference type="PROSITE" id="PS50093"/>
    </source>
</evidence>
<organism evidence="4 5">
    <name type="scientific">Pedobacter psychroterrae</name>
    <dbReference type="NCBI Taxonomy" id="2530453"/>
    <lineage>
        <taxon>Bacteria</taxon>
        <taxon>Pseudomonadati</taxon>
        <taxon>Bacteroidota</taxon>
        <taxon>Sphingobacteriia</taxon>
        <taxon>Sphingobacteriales</taxon>
        <taxon>Sphingobacteriaceae</taxon>
        <taxon>Pedobacter</taxon>
    </lineage>
</organism>
<reference evidence="4 5" key="1">
    <citation type="submission" date="2019-02" db="EMBL/GenBank/DDBJ databases">
        <title>Pedobacter sp. RP-1-14 sp. nov., isolated from Arctic soil.</title>
        <authorList>
            <person name="Dahal R.H."/>
        </authorList>
    </citation>
    <scope>NUCLEOTIDE SEQUENCE [LARGE SCALE GENOMIC DNA]</scope>
    <source>
        <strain evidence="4 5">RP-1-14</strain>
    </source>
</reference>
<sequence>MRKRLRILLPALTGSLFVLYGLPAKAQAVPAKDKPAPGLIVATDTVPAIINYTETNGIVKFSSVLRPLRQIAGAPEPFYTYFWEFGDGRFSFDKEPQHIFPDALVYNVRLFATNSYDDGKRPPTRPKPLKPGSSRPVLASNNPAGAAGMDADPAFFKSGGAIEMKTNCMPKPGEEMMLVFGYQNKRENGLANLNGTLSILYNDKEFTKDNFVLEETRLYHGEKKTAFEKTGTFAALKTTARNEPFYGYVAGPNDLKASTTVLDPVATAMIEEKMAAFKTGESWKFENLKAGEERFMFMQFKTTPEMIKDTNAVVKLTGIFVPDDPLAATESFTVELQIVASHDPNKMMLKNSRMNFRFTGKKKKLTYKVRFQNTGKGPAKKVSVGVAIAEVLDMGSIKILDSKPKLVMADSAYANQSSLDTIRGTDSIHFVFQNIYLPGMQQKGVKDADSTMGYIEYEIGFKDKPKKLPFKSGAAIVFDKNEPIYTNRSVAKYKMGLSPGIIAGYGFPFENGGTPYTGQKNLYFGASIAPYAPHRYFLQAELYMSTYAEKEYLIERTPGNGRIVALDNADGRKEEFRLNYIDSTAVIKVVTINIVPLQLRRNFNKFIGVGVGSLVSFTLDKQSLPSRQGFFESVKSPGTMKIMAESYDKVKRSFNDFQNTMFADLQLGKVHVGPSLGFRYLYTLQDKGNRIITYATWKF</sequence>